<feature type="transmembrane region" description="Helical" evidence="7">
    <location>
        <begin position="242"/>
        <end position="261"/>
    </location>
</feature>
<comment type="subcellular location">
    <subcellularLocation>
        <location evidence="1">Cell membrane</location>
        <topology evidence="1">Multi-pass membrane protein</topology>
    </subcellularLocation>
</comment>
<feature type="transmembrane region" description="Helical" evidence="7">
    <location>
        <begin position="205"/>
        <end position="230"/>
    </location>
</feature>
<feature type="transmembrane region" description="Helical" evidence="7">
    <location>
        <begin position="335"/>
        <end position="356"/>
    </location>
</feature>
<keyword evidence="2" id="KW-0813">Transport</keyword>
<feature type="transmembrane region" description="Helical" evidence="7">
    <location>
        <begin position="161"/>
        <end position="184"/>
    </location>
</feature>
<accession>A0A2A2EXB0</accession>
<dbReference type="InterPro" id="IPR036259">
    <property type="entry name" value="MFS_trans_sf"/>
</dbReference>
<dbReference type="PANTHER" id="PTHR23517">
    <property type="entry name" value="RESISTANCE PROTEIN MDTM, PUTATIVE-RELATED-RELATED"/>
    <property type="match status" value="1"/>
</dbReference>
<evidence type="ECO:0000313" key="9">
    <source>
        <dbReference type="EMBL" id="PAU77796.1"/>
    </source>
</evidence>
<feature type="transmembrane region" description="Helical" evidence="7">
    <location>
        <begin position="301"/>
        <end position="323"/>
    </location>
</feature>
<dbReference type="InterPro" id="IPR005829">
    <property type="entry name" value="Sugar_transporter_CS"/>
</dbReference>
<sequence length="403" mass="40739">MILGSSKTTFLAIALVFAVIMMGTTLPTPLYPLYQQKLGFSQLMITVIFATYAVGVIVALLSVGTWSDQLGRRPLLGVGLALSAASAVLFLVGGSVGPLLLGRLLSGLSAGIFTGTATVTVVELAPRAWLSKATFVATAANMGGLGLGPLVAGGLSQYLPAPLHLCFILDLVLLALGGAVVWCAPETVTQPAGQRLRVQVPRVPAEVRGVFLPAAIAGFAGFAVLGLFTAVAPAVMGNILEITNRATAGAVVFVVFIASTAGQGGQQRLPETWRLPVGCLLLVVGVALIGAAIGLASLTALLAGAVIAGLGQGVTLRAGLGAVAAASPSHRRGEVLSTFFVVLYLALSVPVIGIGIAADTLGLRTAGLIFTVAVATLGLTALGSLLIQRRSKDSATESTVVSD</sequence>
<feature type="transmembrane region" description="Helical" evidence="7">
    <location>
        <begin position="100"/>
        <end position="122"/>
    </location>
</feature>
<dbReference type="Pfam" id="PF07690">
    <property type="entry name" value="MFS_1"/>
    <property type="match status" value="1"/>
</dbReference>
<dbReference type="GO" id="GO:0005886">
    <property type="term" value="C:plasma membrane"/>
    <property type="evidence" value="ECO:0007669"/>
    <property type="project" value="UniProtKB-SubCell"/>
</dbReference>
<dbReference type="SUPFAM" id="SSF103473">
    <property type="entry name" value="MFS general substrate transporter"/>
    <property type="match status" value="1"/>
</dbReference>
<comment type="caution">
    <text evidence="9">The sequence shown here is derived from an EMBL/GenBank/DDBJ whole genome shotgun (WGS) entry which is preliminary data.</text>
</comment>
<evidence type="ECO:0000313" key="10">
    <source>
        <dbReference type="Proteomes" id="UP000218896"/>
    </source>
</evidence>
<dbReference type="RefSeq" id="WP_095618361.1">
    <property type="nucleotide sequence ID" value="NZ_NSKD01000008.1"/>
</dbReference>
<keyword evidence="10" id="KW-1185">Reference proteome</keyword>
<dbReference type="Gene3D" id="1.20.1250.20">
    <property type="entry name" value="MFS general substrate transporter like domains"/>
    <property type="match status" value="1"/>
</dbReference>
<dbReference type="Proteomes" id="UP000218896">
    <property type="component" value="Unassembled WGS sequence"/>
</dbReference>
<evidence type="ECO:0000259" key="8">
    <source>
        <dbReference type="PROSITE" id="PS50850"/>
    </source>
</evidence>
<evidence type="ECO:0000256" key="7">
    <source>
        <dbReference type="SAM" id="Phobius"/>
    </source>
</evidence>
<evidence type="ECO:0000256" key="3">
    <source>
        <dbReference type="ARBA" id="ARBA00022475"/>
    </source>
</evidence>
<keyword evidence="4 7" id="KW-0812">Transmembrane</keyword>
<dbReference type="InterPro" id="IPR011701">
    <property type="entry name" value="MFS"/>
</dbReference>
<dbReference type="PROSITE" id="PS50850">
    <property type="entry name" value="MFS"/>
    <property type="match status" value="1"/>
</dbReference>
<feature type="transmembrane region" description="Helical" evidence="7">
    <location>
        <begin position="273"/>
        <end position="295"/>
    </location>
</feature>
<dbReference type="InterPro" id="IPR050171">
    <property type="entry name" value="MFS_Transporters"/>
</dbReference>
<feature type="transmembrane region" description="Helical" evidence="7">
    <location>
        <begin position="43"/>
        <end position="63"/>
    </location>
</feature>
<dbReference type="InterPro" id="IPR020846">
    <property type="entry name" value="MFS_dom"/>
</dbReference>
<dbReference type="PROSITE" id="PS00216">
    <property type="entry name" value="SUGAR_TRANSPORT_1"/>
    <property type="match status" value="1"/>
</dbReference>
<dbReference type="PANTHER" id="PTHR23517:SF13">
    <property type="entry name" value="MAJOR FACILITATOR SUPERFAMILY MFS_1"/>
    <property type="match status" value="1"/>
</dbReference>
<organism evidence="9 10">
    <name type="scientific">Halovibrio salipaludis</name>
    <dbReference type="NCBI Taxonomy" id="2032626"/>
    <lineage>
        <taxon>Bacteria</taxon>
        <taxon>Pseudomonadati</taxon>
        <taxon>Pseudomonadota</taxon>
        <taxon>Gammaproteobacteria</taxon>
        <taxon>Oceanospirillales</taxon>
        <taxon>Halomonadaceae</taxon>
        <taxon>Halovibrio</taxon>
    </lineage>
</organism>
<protein>
    <submittedName>
        <fullName evidence="9">MFS transporter</fullName>
    </submittedName>
</protein>
<keyword evidence="6 7" id="KW-0472">Membrane</keyword>
<keyword evidence="5 7" id="KW-1133">Transmembrane helix</keyword>
<feature type="transmembrane region" description="Helical" evidence="7">
    <location>
        <begin position="134"/>
        <end position="155"/>
    </location>
</feature>
<feature type="transmembrane region" description="Helical" evidence="7">
    <location>
        <begin position="368"/>
        <end position="387"/>
    </location>
</feature>
<evidence type="ECO:0000256" key="1">
    <source>
        <dbReference type="ARBA" id="ARBA00004651"/>
    </source>
</evidence>
<name>A0A2A2EXB0_9GAMM</name>
<dbReference type="GO" id="GO:0022857">
    <property type="term" value="F:transmembrane transporter activity"/>
    <property type="evidence" value="ECO:0007669"/>
    <property type="project" value="InterPro"/>
</dbReference>
<feature type="transmembrane region" description="Helical" evidence="7">
    <location>
        <begin position="75"/>
        <end position="94"/>
    </location>
</feature>
<reference evidence="9 10" key="1">
    <citation type="submission" date="2017-08" db="EMBL/GenBank/DDBJ databases">
        <title>Halovibrio sewagensis sp. nov., isolated from wastewater of high salinity.</title>
        <authorList>
            <person name="Dong X."/>
            <person name="Zhang G."/>
        </authorList>
    </citation>
    <scope>NUCLEOTIDE SEQUENCE [LARGE SCALE GENOMIC DNA]</scope>
    <source>
        <strain evidence="9 10">YL5-2</strain>
    </source>
</reference>
<dbReference type="AlphaFoldDB" id="A0A2A2EXB0"/>
<keyword evidence="3" id="KW-1003">Cell membrane</keyword>
<evidence type="ECO:0000256" key="6">
    <source>
        <dbReference type="ARBA" id="ARBA00023136"/>
    </source>
</evidence>
<proteinExistence type="predicted"/>
<feature type="domain" description="Major facilitator superfamily (MFS) profile" evidence="8">
    <location>
        <begin position="9"/>
        <end position="392"/>
    </location>
</feature>
<evidence type="ECO:0000256" key="2">
    <source>
        <dbReference type="ARBA" id="ARBA00022448"/>
    </source>
</evidence>
<dbReference type="EMBL" id="NSKD01000008">
    <property type="protein sequence ID" value="PAU77796.1"/>
    <property type="molecule type" value="Genomic_DNA"/>
</dbReference>
<dbReference type="OrthoDB" id="9810492at2"/>
<evidence type="ECO:0000256" key="4">
    <source>
        <dbReference type="ARBA" id="ARBA00022692"/>
    </source>
</evidence>
<gene>
    <name evidence="9" type="ORF">CK501_13950</name>
</gene>
<evidence type="ECO:0000256" key="5">
    <source>
        <dbReference type="ARBA" id="ARBA00022989"/>
    </source>
</evidence>